<dbReference type="SUPFAM" id="SSF51338">
    <property type="entry name" value="Composite domain of metallo-dependent hydrolases"/>
    <property type="match status" value="1"/>
</dbReference>
<dbReference type="Proteomes" id="UP000245507">
    <property type="component" value="Unassembled WGS sequence"/>
</dbReference>
<gene>
    <name evidence="2" type="ORF">DJ010_08285</name>
</gene>
<organism evidence="2 3">
    <name type="scientific">Nocardioides silvaticus</name>
    <dbReference type="NCBI Taxonomy" id="2201891"/>
    <lineage>
        <taxon>Bacteria</taxon>
        <taxon>Bacillati</taxon>
        <taxon>Actinomycetota</taxon>
        <taxon>Actinomycetes</taxon>
        <taxon>Propionibacteriales</taxon>
        <taxon>Nocardioidaceae</taxon>
        <taxon>Nocardioides</taxon>
    </lineage>
</organism>
<dbReference type="Gene3D" id="2.30.40.10">
    <property type="entry name" value="Urease, subunit C, domain 1"/>
    <property type="match status" value="1"/>
</dbReference>
<dbReference type="PANTHER" id="PTHR22642:SF2">
    <property type="entry name" value="PROTEIN LONG AFTER FAR-RED 3"/>
    <property type="match status" value="1"/>
</dbReference>
<evidence type="ECO:0000259" key="1">
    <source>
        <dbReference type="Pfam" id="PF07969"/>
    </source>
</evidence>
<dbReference type="InterPro" id="IPR033932">
    <property type="entry name" value="YtcJ-like"/>
</dbReference>
<dbReference type="InterPro" id="IPR013108">
    <property type="entry name" value="Amidohydro_3"/>
</dbReference>
<dbReference type="AlphaFoldDB" id="A0A316TF70"/>
<comment type="caution">
    <text evidence="2">The sequence shown here is derived from an EMBL/GenBank/DDBJ whole genome shotgun (WGS) entry which is preliminary data.</text>
</comment>
<keyword evidence="2" id="KW-0378">Hydrolase</keyword>
<dbReference type="PANTHER" id="PTHR22642">
    <property type="entry name" value="IMIDAZOLONEPROPIONASE"/>
    <property type="match status" value="1"/>
</dbReference>
<dbReference type="CDD" id="cd01300">
    <property type="entry name" value="YtcJ_like"/>
    <property type="match status" value="1"/>
</dbReference>
<reference evidence="2 3" key="1">
    <citation type="submission" date="2018-05" db="EMBL/GenBank/DDBJ databases">
        <title>Nocardioides silvaticus genome.</title>
        <authorList>
            <person name="Li C."/>
            <person name="Wang G."/>
        </authorList>
    </citation>
    <scope>NUCLEOTIDE SEQUENCE [LARGE SCALE GENOMIC DNA]</scope>
    <source>
        <strain evidence="2 3">CCTCC AB 2018079</strain>
    </source>
</reference>
<dbReference type="InterPro" id="IPR032466">
    <property type="entry name" value="Metal_Hydrolase"/>
</dbReference>
<dbReference type="Gene3D" id="3.20.20.140">
    <property type="entry name" value="Metal-dependent hydrolases"/>
    <property type="match status" value="1"/>
</dbReference>
<dbReference type="Gene3D" id="3.10.310.70">
    <property type="match status" value="1"/>
</dbReference>
<dbReference type="SUPFAM" id="SSF51556">
    <property type="entry name" value="Metallo-dependent hydrolases"/>
    <property type="match status" value="1"/>
</dbReference>
<dbReference type="Pfam" id="PF07969">
    <property type="entry name" value="Amidohydro_3"/>
    <property type="match status" value="1"/>
</dbReference>
<dbReference type="EMBL" id="QGDD01000003">
    <property type="protein sequence ID" value="PWN03117.1"/>
    <property type="molecule type" value="Genomic_DNA"/>
</dbReference>
<feature type="domain" description="Amidohydrolase 3" evidence="1">
    <location>
        <begin position="43"/>
        <end position="532"/>
    </location>
</feature>
<dbReference type="GO" id="GO:0016810">
    <property type="term" value="F:hydrolase activity, acting on carbon-nitrogen (but not peptide) bonds"/>
    <property type="evidence" value="ECO:0007669"/>
    <property type="project" value="InterPro"/>
</dbReference>
<evidence type="ECO:0000313" key="2">
    <source>
        <dbReference type="EMBL" id="PWN03117.1"/>
    </source>
</evidence>
<sequence>MLTVFTNAHVFDGHRHLGPPSTVVIEGDKIAAVGDVDPPSGARVVDVAGGLLAPGFVDAHVHAVQGGLERIRCDLSELRTEPEYLERIASYAADHPDEEWVRGGGWAMAAFPGGTPTAASLDRILPDRPVFLPNADHHGAWVNSAAMRIAGIDAGTPDPDDGFLERDTSGAPTGMLQEGAMGLVTRHLPATSQSELSAGLLEGQRYLHSLGVTAWQDAIVGAYSGMEDIGPTYAAAARDGVLTARVVGALWWQRTRGLEQVDDLLRRRDELSGGRFSATAVKFMQDGVVENGTAALVEPYLDRCGHATDNAGISFVDPADLRRAFHALDGHGFQIHVHGLGDRGVRETLDAFEGTDPAHRHHIAHLQLVHPDDVPRFDRLGVSANIQALWACLDDQMVDLTLPFLGEERSGRQYPFGDLRRAGARLVAGSDWPVSTPDPLAALHTAVHRTAHGEPGRAGNEPFLPDQALEIETAFAAYTSGSAWINHLDNAGRIAPGADADLVVLDLDPFQDPGTIGATTVVSTWVAGEPVHRL</sequence>
<keyword evidence="3" id="KW-1185">Reference proteome</keyword>
<accession>A0A316TF70</accession>
<dbReference type="OrthoDB" id="3173428at2"/>
<proteinExistence type="predicted"/>
<protein>
    <submittedName>
        <fullName evidence="2">Amidohydrolase</fullName>
    </submittedName>
</protein>
<evidence type="ECO:0000313" key="3">
    <source>
        <dbReference type="Proteomes" id="UP000245507"/>
    </source>
</evidence>
<dbReference type="InterPro" id="IPR011059">
    <property type="entry name" value="Metal-dep_hydrolase_composite"/>
</dbReference>
<name>A0A316TF70_9ACTN</name>
<dbReference type="RefSeq" id="WP_109693207.1">
    <property type="nucleotide sequence ID" value="NZ_QGDD01000003.1"/>
</dbReference>